<proteinExistence type="predicted"/>
<dbReference type="EMBL" id="AP006618">
    <property type="protein sequence ID" value="BAD58835.1"/>
    <property type="molecule type" value="Genomic_DNA"/>
</dbReference>
<dbReference type="STRING" id="247156.NFA_39870"/>
<dbReference type="GeneID" id="61134653"/>
<reference evidence="1 2" key="1">
    <citation type="journal article" date="2004" name="Proc. Natl. Acad. Sci. U.S.A.">
        <title>The complete genomic sequence of Nocardia farcinica IFM 10152.</title>
        <authorList>
            <person name="Ishikawa J."/>
            <person name="Yamashita A."/>
            <person name="Mikami Y."/>
            <person name="Hoshino Y."/>
            <person name="Kurita H."/>
            <person name="Hotta K."/>
            <person name="Shiba T."/>
            <person name="Hattori M."/>
        </authorList>
    </citation>
    <scope>NUCLEOTIDE SEQUENCE [LARGE SCALE GENOMIC DNA]</scope>
    <source>
        <strain evidence="1 2">IFM 10152</strain>
    </source>
</reference>
<dbReference type="AlphaFoldDB" id="Q5YSK6"/>
<protein>
    <submittedName>
        <fullName evidence="1">Uncharacterized protein</fullName>
    </submittedName>
</protein>
<dbReference type="KEGG" id="nfa:NFA_39870"/>
<gene>
    <name evidence="1" type="ordered locus">NFA_39870</name>
</gene>
<dbReference type="RefSeq" id="WP_011210520.1">
    <property type="nucleotide sequence ID" value="NC_006361.1"/>
</dbReference>
<evidence type="ECO:0000313" key="1">
    <source>
        <dbReference type="EMBL" id="BAD58835.1"/>
    </source>
</evidence>
<dbReference type="OrthoDB" id="9952076at2"/>
<organism evidence="1 2">
    <name type="scientific">Nocardia farcinica (strain IFM 10152)</name>
    <dbReference type="NCBI Taxonomy" id="247156"/>
    <lineage>
        <taxon>Bacteria</taxon>
        <taxon>Bacillati</taxon>
        <taxon>Actinomycetota</taxon>
        <taxon>Actinomycetes</taxon>
        <taxon>Mycobacteriales</taxon>
        <taxon>Nocardiaceae</taxon>
        <taxon>Nocardia</taxon>
    </lineage>
</organism>
<evidence type="ECO:0000313" key="2">
    <source>
        <dbReference type="Proteomes" id="UP000006820"/>
    </source>
</evidence>
<name>Q5YSK6_NOCFA</name>
<keyword evidence="2" id="KW-1185">Reference proteome</keyword>
<sequence>MTTNLCVWCREPATGIGIDIIGRSEPLGLGGINALCDYCQQVNDYLWGVSLTVAVYQAAAAKAVTA</sequence>
<accession>Q5YSK6</accession>
<dbReference type="HOGENOM" id="CLU_2826793_0_0_11"/>
<dbReference type="Proteomes" id="UP000006820">
    <property type="component" value="Chromosome"/>
</dbReference>